<sequence length="213" mass="22769">MTDSHPALRQHSPSAERNREPILAVLREVLPAAGRVLEIASGTGQHAICFAGALPGLDWQTSDLDADARASIAAWIAHKGLTNVRAPLALDVHQPDWGVNPLDKLDAVVCINMIHISPWSATQALFAGASRHLAVGGVLYLYGPYKRGGAQTSPSNDAFDQQLRNRDPAWGVRDMEAVVALGASVGLVCDEPIAMPANNFSLVFRKRPDAAQV</sequence>
<dbReference type="RefSeq" id="WP_201121731.1">
    <property type="nucleotide sequence ID" value="NZ_CAJNAS010000020.1"/>
</dbReference>
<dbReference type="AlphaFoldDB" id="A0A9N8N2Z1"/>
<dbReference type="InterPro" id="IPR029063">
    <property type="entry name" value="SAM-dependent_MTases_sf"/>
</dbReference>
<evidence type="ECO:0000313" key="1">
    <source>
        <dbReference type="EMBL" id="CAE6943890.1"/>
    </source>
</evidence>
<dbReference type="CDD" id="cd02440">
    <property type="entry name" value="AdoMet_MTases"/>
    <property type="match status" value="1"/>
</dbReference>
<dbReference type="PANTHER" id="PTHR20974">
    <property type="entry name" value="UPF0585 PROTEIN CG18661"/>
    <property type="match status" value="1"/>
</dbReference>
<dbReference type="SUPFAM" id="SSF53335">
    <property type="entry name" value="S-adenosyl-L-methionine-dependent methyltransferases"/>
    <property type="match status" value="1"/>
</dbReference>
<comment type="caution">
    <text evidence="1">The sequence shown here is derived from an EMBL/GenBank/DDBJ whole genome shotgun (WGS) entry which is preliminary data.</text>
</comment>
<gene>
    <name evidence="1" type="ORF">R70211_05851</name>
</gene>
<protein>
    <recommendedName>
        <fullName evidence="3">DUF938 domain-containing protein</fullName>
    </recommendedName>
</protein>
<proteinExistence type="predicted"/>
<evidence type="ECO:0008006" key="3">
    <source>
        <dbReference type="Google" id="ProtNLM"/>
    </source>
</evidence>
<dbReference type="EMBL" id="CAJNAS010000020">
    <property type="protein sequence ID" value="CAE6943890.1"/>
    <property type="molecule type" value="Genomic_DNA"/>
</dbReference>
<dbReference type="Pfam" id="PF06080">
    <property type="entry name" value="DUF938"/>
    <property type="match status" value="1"/>
</dbReference>
<dbReference type="Gene3D" id="3.40.50.150">
    <property type="entry name" value="Vaccinia Virus protein VP39"/>
    <property type="match status" value="1"/>
</dbReference>
<keyword evidence="2" id="KW-1185">Reference proteome</keyword>
<dbReference type="Proteomes" id="UP000675121">
    <property type="component" value="Unassembled WGS sequence"/>
</dbReference>
<name>A0A9N8N2Z1_9BURK</name>
<reference evidence="1" key="1">
    <citation type="submission" date="2021-02" db="EMBL/GenBank/DDBJ databases">
        <authorList>
            <person name="Vanwijnsberghe S."/>
        </authorList>
    </citation>
    <scope>NUCLEOTIDE SEQUENCE</scope>
    <source>
        <strain evidence="1">R-70211</strain>
    </source>
</reference>
<evidence type="ECO:0000313" key="2">
    <source>
        <dbReference type="Proteomes" id="UP000675121"/>
    </source>
</evidence>
<accession>A0A9N8N2Z1</accession>
<organism evidence="1 2">
    <name type="scientific">Paraburkholderia domus</name>
    <dbReference type="NCBI Taxonomy" id="2793075"/>
    <lineage>
        <taxon>Bacteria</taxon>
        <taxon>Pseudomonadati</taxon>
        <taxon>Pseudomonadota</taxon>
        <taxon>Betaproteobacteria</taxon>
        <taxon>Burkholderiales</taxon>
        <taxon>Burkholderiaceae</taxon>
        <taxon>Paraburkholderia</taxon>
    </lineage>
</organism>
<dbReference type="PANTHER" id="PTHR20974:SF0">
    <property type="entry name" value="UPF0585 PROTEIN CG18661"/>
    <property type="match status" value="1"/>
</dbReference>
<dbReference type="InterPro" id="IPR010342">
    <property type="entry name" value="DUF938"/>
</dbReference>